<reference evidence="2" key="1">
    <citation type="submission" date="2019-10" db="EMBL/GenBank/DDBJ databases">
        <title>Conservation and host-specific expression of non-tandemly repeated heterogenous ribosome RNA gene in arbuscular mycorrhizal fungi.</title>
        <authorList>
            <person name="Maeda T."/>
            <person name="Kobayashi Y."/>
            <person name="Nakagawa T."/>
            <person name="Ezawa T."/>
            <person name="Yamaguchi K."/>
            <person name="Bino T."/>
            <person name="Nishimoto Y."/>
            <person name="Shigenobu S."/>
            <person name="Kawaguchi M."/>
        </authorList>
    </citation>
    <scope>NUCLEOTIDE SEQUENCE</scope>
    <source>
        <strain evidence="2">HR1</strain>
    </source>
</reference>
<organism evidence="2 3">
    <name type="scientific">Rhizophagus clarus</name>
    <dbReference type="NCBI Taxonomy" id="94130"/>
    <lineage>
        <taxon>Eukaryota</taxon>
        <taxon>Fungi</taxon>
        <taxon>Fungi incertae sedis</taxon>
        <taxon>Mucoromycota</taxon>
        <taxon>Glomeromycotina</taxon>
        <taxon>Glomeromycetes</taxon>
        <taxon>Glomerales</taxon>
        <taxon>Glomeraceae</taxon>
        <taxon>Rhizophagus</taxon>
    </lineage>
</organism>
<dbReference type="GO" id="GO:0003677">
    <property type="term" value="F:DNA binding"/>
    <property type="evidence" value="ECO:0007669"/>
    <property type="project" value="UniProtKB-KW"/>
</dbReference>
<evidence type="ECO:0000313" key="2">
    <source>
        <dbReference type="EMBL" id="GES82263.1"/>
    </source>
</evidence>
<comment type="caution">
    <text evidence="2">The sequence shown here is derived from an EMBL/GenBank/DDBJ whole genome shotgun (WGS) entry which is preliminary data.</text>
</comment>
<sequence>MLPKFQRNLRRKHFRKQPNPYKSPDKSGDDMSWRIIIYEIYEKNPTHLLKSNSTLDYNVDSIKEISQLPINHNELNLKNP</sequence>
<dbReference type="EMBL" id="BLAL01000059">
    <property type="protein sequence ID" value="GES82263.1"/>
    <property type="molecule type" value="Genomic_DNA"/>
</dbReference>
<evidence type="ECO:0000313" key="3">
    <source>
        <dbReference type="Proteomes" id="UP000615446"/>
    </source>
</evidence>
<protein>
    <submittedName>
        <fullName evidence="2">Homeodomain-like protein</fullName>
    </submittedName>
</protein>
<keyword evidence="2" id="KW-0238">DNA-binding</keyword>
<feature type="compositionally biased region" description="Basic residues" evidence="1">
    <location>
        <begin position="7"/>
        <end position="16"/>
    </location>
</feature>
<gene>
    <name evidence="2" type="ORF">RCL2_000947900</name>
</gene>
<feature type="region of interest" description="Disordered" evidence="1">
    <location>
        <begin position="1"/>
        <end position="29"/>
    </location>
</feature>
<proteinExistence type="predicted"/>
<dbReference type="Proteomes" id="UP000615446">
    <property type="component" value="Unassembled WGS sequence"/>
</dbReference>
<dbReference type="AlphaFoldDB" id="A0A8H3QJQ1"/>
<evidence type="ECO:0000256" key="1">
    <source>
        <dbReference type="SAM" id="MobiDB-lite"/>
    </source>
</evidence>
<keyword evidence="2" id="KW-0371">Homeobox</keyword>
<accession>A0A8H3QJQ1</accession>
<name>A0A8H3QJQ1_9GLOM</name>